<reference evidence="1" key="1">
    <citation type="journal article" date="2020" name="mSystems">
        <title>Genome- and Community-Level Interaction Insights into Carbon Utilization and Element Cycling Functions of Hydrothermarchaeota in Hydrothermal Sediment.</title>
        <authorList>
            <person name="Zhou Z."/>
            <person name="Liu Y."/>
            <person name="Xu W."/>
            <person name="Pan J."/>
            <person name="Luo Z.H."/>
            <person name="Li M."/>
        </authorList>
    </citation>
    <scope>NUCLEOTIDE SEQUENCE [LARGE SCALE GENOMIC DNA]</scope>
    <source>
        <strain evidence="2">SpSt-1</strain>
        <strain evidence="1">SpSt-1121</strain>
    </source>
</reference>
<name>A0A7C5XLA2_9CREN</name>
<evidence type="ECO:0000313" key="1">
    <source>
        <dbReference type="EMBL" id="HHP82644.1"/>
    </source>
</evidence>
<evidence type="ECO:0000313" key="2">
    <source>
        <dbReference type="EMBL" id="HHR96234.1"/>
    </source>
</evidence>
<proteinExistence type="predicted"/>
<dbReference type="EMBL" id="DRZI01000354">
    <property type="protein sequence ID" value="HHP82644.1"/>
    <property type="molecule type" value="Genomic_DNA"/>
</dbReference>
<comment type="caution">
    <text evidence="1">The sequence shown here is derived from an EMBL/GenBank/DDBJ whole genome shotgun (WGS) entry which is preliminary data.</text>
</comment>
<organism evidence="1">
    <name type="scientific">Ignisphaera aggregans</name>
    <dbReference type="NCBI Taxonomy" id="334771"/>
    <lineage>
        <taxon>Archaea</taxon>
        <taxon>Thermoproteota</taxon>
        <taxon>Thermoprotei</taxon>
        <taxon>Desulfurococcales</taxon>
        <taxon>Desulfurococcaceae</taxon>
        <taxon>Ignisphaera</taxon>
    </lineage>
</organism>
<dbReference type="EMBL" id="DRUB01000097">
    <property type="protein sequence ID" value="HHR96234.1"/>
    <property type="molecule type" value="Genomic_DNA"/>
</dbReference>
<accession>A0A7C5XLA2</accession>
<gene>
    <name evidence="2" type="ORF">ENL47_05370</name>
    <name evidence="1" type="ORF">ENM84_08305</name>
</gene>
<protein>
    <submittedName>
        <fullName evidence="1">Uncharacterized protein</fullName>
    </submittedName>
</protein>
<sequence>MSRDKVKVELLDEQTNTLSHTYAYLAIDENLSEPLITDATIDELGIVVISFKKGLWRHINDSPNTVRHSVPRQ</sequence>
<dbReference type="AlphaFoldDB" id="A0A7C5XLA2"/>